<reference evidence="3 4" key="1">
    <citation type="submission" date="2019-05" db="EMBL/GenBank/DDBJ databases">
        <title>Mikania micrantha, genome provides insights into the molecular mechanism of rapid growth.</title>
        <authorList>
            <person name="Liu B."/>
        </authorList>
    </citation>
    <scope>NUCLEOTIDE SEQUENCE [LARGE SCALE GENOMIC DNA]</scope>
    <source>
        <strain evidence="3">NLD-2019</strain>
        <tissue evidence="3">Leaf</tissue>
    </source>
</reference>
<evidence type="ECO:0000313" key="3">
    <source>
        <dbReference type="EMBL" id="KAD6453927.1"/>
    </source>
</evidence>
<dbReference type="OrthoDB" id="914149at2759"/>
<feature type="region of interest" description="Disordered" evidence="1">
    <location>
        <begin position="138"/>
        <end position="221"/>
    </location>
</feature>
<protein>
    <recommendedName>
        <fullName evidence="2">Aminotransferase-like plant mobile domain-containing protein</fullName>
    </recommendedName>
</protein>
<proteinExistence type="predicted"/>
<sequence length="303" mass="34456">MMYKIRMRSFRVSDISKADISGPMFLLQLWTWERFSGFAPETVNGIDFQKPYGARWRSPLTYVRTATHVLSAYRSQLHSLTEDKFNWRPYDNVFHLLPGFCLSGQVQHHMGYYPTHMSQDPVGYQVPLVPQSIRRPERRMNRRQPQLQHAEAQAQAEPDINSPHISSMDQSNNYRPNSPSLNFGEIGTSSHHLSQFGTQNYEDAGPSGYNPLENYNTFQSPDYSQDIQQNFLSPSSVNPFYRQSHGPKEFTWADFKDVGRGVVLGQLRAMVDRNTPAGPSGYYGPIGVIIGSKESNEPSSLGL</sequence>
<name>A0A5N6PHQ9_9ASTR</name>
<keyword evidence="4" id="KW-1185">Reference proteome</keyword>
<dbReference type="GO" id="GO:0010073">
    <property type="term" value="P:meristem maintenance"/>
    <property type="evidence" value="ECO:0007669"/>
    <property type="project" value="InterPro"/>
</dbReference>
<evidence type="ECO:0000256" key="1">
    <source>
        <dbReference type="SAM" id="MobiDB-lite"/>
    </source>
</evidence>
<feature type="compositionally biased region" description="Low complexity" evidence="1">
    <location>
        <begin position="143"/>
        <end position="158"/>
    </location>
</feature>
<comment type="caution">
    <text evidence="3">The sequence shown here is derived from an EMBL/GenBank/DDBJ whole genome shotgun (WGS) entry which is preliminary data.</text>
</comment>
<feature type="compositionally biased region" description="Polar residues" evidence="1">
    <location>
        <begin position="163"/>
        <end position="201"/>
    </location>
</feature>
<dbReference type="AlphaFoldDB" id="A0A5N6PHQ9"/>
<dbReference type="PANTHER" id="PTHR46033:SF8">
    <property type="entry name" value="PROTEIN MAINTENANCE OF MERISTEMS-LIKE"/>
    <property type="match status" value="1"/>
</dbReference>
<evidence type="ECO:0000259" key="2">
    <source>
        <dbReference type="Pfam" id="PF10536"/>
    </source>
</evidence>
<feature type="domain" description="Aminotransferase-like plant mobile" evidence="2">
    <location>
        <begin position="12"/>
        <end position="96"/>
    </location>
</feature>
<dbReference type="PANTHER" id="PTHR46033">
    <property type="entry name" value="PROTEIN MAIN-LIKE 2"/>
    <property type="match status" value="1"/>
</dbReference>
<dbReference type="InterPro" id="IPR019557">
    <property type="entry name" value="AminoTfrase-like_pln_mobile"/>
</dbReference>
<accession>A0A5N6PHQ9</accession>
<dbReference type="Proteomes" id="UP000326396">
    <property type="component" value="Linkage Group LG12"/>
</dbReference>
<dbReference type="InterPro" id="IPR044824">
    <property type="entry name" value="MAIN-like"/>
</dbReference>
<dbReference type="EMBL" id="SZYD01000004">
    <property type="protein sequence ID" value="KAD6453927.1"/>
    <property type="molecule type" value="Genomic_DNA"/>
</dbReference>
<evidence type="ECO:0000313" key="4">
    <source>
        <dbReference type="Proteomes" id="UP000326396"/>
    </source>
</evidence>
<organism evidence="3 4">
    <name type="scientific">Mikania micrantha</name>
    <name type="common">bitter vine</name>
    <dbReference type="NCBI Taxonomy" id="192012"/>
    <lineage>
        <taxon>Eukaryota</taxon>
        <taxon>Viridiplantae</taxon>
        <taxon>Streptophyta</taxon>
        <taxon>Embryophyta</taxon>
        <taxon>Tracheophyta</taxon>
        <taxon>Spermatophyta</taxon>
        <taxon>Magnoliopsida</taxon>
        <taxon>eudicotyledons</taxon>
        <taxon>Gunneridae</taxon>
        <taxon>Pentapetalae</taxon>
        <taxon>asterids</taxon>
        <taxon>campanulids</taxon>
        <taxon>Asterales</taxon>
        <taxon>Asteraceae</taxon>
        <taxon>Asteroideae</taxon>
        <taxon>Heliantheae alliance</taxon>
        <taxon>Eupatorieae</taxon>
        <taxon>Mikania</taxon>
    </lineage>
</organism>
<gene>
    <name evidence="3" type="ORF">E3N88_08633</name>
</gene>
<dbReference type="Pfam" id="PF10536">
    <property type="entry name" value="PMD"/>
    <property type="match status" value="1"/>
</dbReference>